<dbReference type="EMBL" id="CM047580">
    <property type="protein sequence ID" value="KAI9920673.1"/>
    <property type="molecule type" value="Genomic_DNA"/>
</dbReference>
<accession>A0ACC0WRZ6</accession>
<reference evidence="1 2" key="1">
    <citation type="journal article" date="2022" name="bioRxiv">
        <title>The genome of the oomycete Peronosclerospora sorghi, a cosmopolitan pathogen of maize and sorghum, is inflated with dispersed pseudogenes.</title>
        <authorList>
            <person name="Fletcher K."/>
            <person name="Martin F."/>
            <person name="Isakeit T."/>
            <person name="Cavanaugh K."/>
            <person name="Magill C."/>
            <person name="Michelmore R."/>
        </authorList>
    </citation>
    <scope>NUCLEOTIDE SEQUENCE [LARGE SCALE GENOMIC DNA]</scope>
    <source>
        <strain evidence="1">P6</strain>
    </source>
</reference>
<protein>
    <submittedName>
        <fullName evidence="1">Uncharacterized protein</fullName>
    </submittedName>
</protein>
<gene>
    <name evidence="1" type="ORF">PsorP6_001632</name>
</gene>
<organism evidence="1 2">
    <name type="scientific">Peronosclerospora sorghi</name>
    <dbReference type="NCBI Taxonomy" id="230839"/>
    <lineage>
        <taxon>Eukaryota</taxon>
        <taxon>Sar</taxon>
        <taxon>Stramenopiles</taxon>
        <taxon>Oomycota</taxon>
        <taxon>Peronosporomycetes</taxon>
        <taxon>Peronosporales</taxon>
        <taxon>Peronosporaceae</taxon>
        <taxon>Peronosclerospora</taxon>
    </lineage>
</organism>
<comment type="caution">
    <text evidence="1">The sequence shown here is derived from an EMBL/GenBank/DDBJ whole genome shotgun (WGS) entry which is preliminary data.</text>
</comment>
<evidence type="ECO:0000313" key="2">
    <source>
        <dbReference type="Proteomes" id="UP001163321"/>
    </source>
</evidence>
<name>A0ACC0WRZ6_9STRA</name>
<evidence type="ECO:0000313" key="1">
    <source>
        <dbReference type="EMBL" id="KAI9920673.1"/>
    </source>
</evidence>
<dbReference type="Proteomes" id="UP001163321">
    <property type="component" value="Chromosome 1"/>
</dbReference>
<proteinExistence type="predicted"/>
<keyword evidence="2" id="KW-1185">Reference proteome</keyword>
<sequence length="265" mass="29609">MREVSLYPESPNRNSFSEKNCSGCLLMGVNVNAVERRGVQVSRSGKIGSCHGHPRSPSHCNAYETLCPHQKKSKNLCIEPISMLRLKNTSLSMAGCCAKLMWVPSTMPTAPTITDRWDIRLEISLRSSGCGQRTNSLARRTRAEMTRESNPFDGCPIPIHPQSLQGQRTLNTNGSLRAKRSVDEHRVVLDQIQYIFERFRKDADGLLKTLRGELPQESNPGICFWVDVLCGVMQVPTCFDVQDYLEMSSPNSYACRSSSSVPARI</sequence>